<gene>
    <name evidence="2" type="ORF">ABJI51_31145</name>
</gene>
<accession>A0ABV0LQD1</accession>
<proteinExistence type="predicted"/>
<dbReference type="RefSeq" id="WP_348954611.1">
    <property type="nucleotide sequence ID" value="NZ_JBDZYD010000012.1"/>
</dbReference>
<feature type="region of interest" description="Disordered" evidence="1">
    <location>
        <begin position="1"/>
        <end position="63"/>
    </location>
</feature>
<protein>
    <submittedName>
        <fullName evidence="2">Uncharacterized protein</fullName>
    </submittedName>
</protein>
<evidence type="ECO:0000313" key="2">
    <source>
        <dbReference type="EMBL" id="MEQ0563557.1"/>
    </source>
</evidence>
<organism evidence="2 3">
    <name type="scientific">Amycolatopsis melonis</name>
    <dbReference type="NCBI Taxonomy" id="3156488"/>
    <lineage>
        <taxon>Bacteria</taxon>
        <taxon>Bacillati</taxon>
        <taxon>Actinomycetota</taxon>
        <taxon>Actinomycetes</taxon>
        <taxon>Pseudonocardiales</taxon>
        <taxon>Pseudonocardiaceae</taxon>
        <taxon>Amycolatopsis</taxon>
    </lineage>
</organism>
<reference evidence="2 3" key="1">
    <citation type="submission" date="2024-05" db="EMBL/GenBank/DDBJ databases">
        <authorList>
            <person name="Zhao H."/>
            <person name="Xu Y."/>
            <person name="Lin S."/>
            <person name="Spain J.C."/>
            <person name="Zhou N.-Y."/>
        </authorList>
    </citation>
    <scope>NUCLEOTIDE SEQUENCE [LARGE SCALE GENOMIC DNA]</scope>
    <source>
        <strain evidence="2 3">NEAU-NG30</strain>
    </source>
</reference>
<dbReference type="EMBL" id="JBDZYD010000012">
    <property type="protein sequence ID" value="MEQ0563557.1"/>
    <property type="molecule type" value="Genomic_DNA"/>
</dbReference>
<name>A0ABV0LQD1_9PSEU</name>
<keyword evidence="3" id="KW-1185">Reference proteome</keyword>
<dbReference type="Proteomes" id="UP001440984">
    <property type="component" value="Unassembled WGS sequence"/>
</dbReference>
<evidence type="ECO:0000313" key="3">
    <source>
        <dbReference type="Proteomes" id="UP001440984"/>
    </source>
</evidence>
<comment type="caution">
    <text evidence="2">The sequence shown here is derived from an EMBL/GenBank/DDBJ whole genome shotgun (WGS) entry which is preliminary data.</text>
</comment>
<evidence type="ECO:0000256" key="1">
    <source>
        <dbReference type="SAM" id="MobiDB-lite"/>
    </source>
</evidence>
<sequence length="63" mass="6077">MSGVDGVRAESAGESFGTAPVPTGESLATTPAAKGTGAPAEAASRATEPCPVPRVPATGEVRP</sequence>
<feature type="compositionally biased region" description="Low complexity" evidence="1">
    <location>
        <begin position="28"/>
        <end position="43"/>
    </location>
</feature>